<dbReference type="STRING" id="135651.G0M8D9"/>
<dbReference type="PROSITE" id="PS50290">
    <property type="entry name" value="PI3_4_KINASE_3"/>
    <property type="match status" value="1"/>
</dbReference>
<keyword evidence="4 9" id="KW-0808">Transferase</keyword>
<keyword evidence="8 9" id="KW-0472">Membrane</keyword>
<evidence type="ECO:0000256" key="4">
    <source>
        <dbReference type="ARBA" id="ARBA00022679"/>
    </source>
</evidence>
<evidence type="ECO:0000256" key="8">
    <source>
        <dbReference type="ARBA" id="ARBA00023136"/>
    </source>
</evidence>
<feature type="domain" description="PI3K/PI4K catalytic" evidence="11">
    <location>
        <begin position="124"/>
        <end position="515"/>
    </location>
</feature>
<feature type="compositionally biased region" description="Polar residues" evidence="10">
    <location>
        <begin position="1"/>
        <end position="28"/>
    </location>
</feature>
<evidence type="ECO:0000313" key="12">
    <source>
        <dbReference type="EMBL" id="EGT30174.1"/>
    </source>
</evidence>
<comment type="catalytic activity">
    <reaction evidence="9">
        <text>a 1,2-diacyl-sn-glycero-3-phospho-(1D-myo-inositol) + ATP = a 1,2-diacyl-sn-glycero-3-phospho-(1D-myo-inositol 4-phosphate) + ADP + H(+)</text>
        <dbReference type="Rhea" id="RHEA:19877"/>
        <dbReference type="ChEBI" id="CHEBI:15378"/>
        <dbReference type="ChEBI" id="CHEBI:30616"/>
        <dbReference type="ChEBI" id="CHEBI:57880"/>
        <dbReference type="ChEBI" id="CHEBI:58178"/>
        <dbReference type="ChEBI" id="CHEBI:456216"/>
        <dbReference type="EC" id="2.7.1.67"/>
    </reaction>
</comment>
<feature type="region of interest" description="Disordered" evidence="10">
    <location>
        <begin position="515"/>
        <end position="598"/>
    </location>
</feature>
<dbReference type="GO" id="GO:0005886">
    <property type="term" value="C:plasma membrane"/>
    <property type="evidence" value="ECO:0007669"/>
    <property type="project" value="UniProtKB-SubCell"/>
</dbReference>
<name>G0M8D9_CAEBE</name>
<evidence type="ECO:0000259" key="11">
    <source>
        <dbReference type="PROSITE" id="PS50290"/>
    </source>
</evidence>
<reference evidence="13" key="1">
    <citation type="submission" date="2011-07" db="EMBL/GenBank/DDBJ databases">
        <authorList>
            <consortium name="Caenorhabditis brenneri Sequencing and Analysis Consortium"/>
            <person name="Wilson R.K."/>
        </authorList>
    </citation>
    <scope>NUCLEOTIDE SEQUENCE [LARGE SCALE GENOMIC DNA]</scope>
    <source>
        <strain evidence="13">PB2801</strain>
    </source>
</reference>
<proteinExistence type="inferred from homology"/>
<evidence type="ECO:0000256" key="1">
    <source>
        <dbReference type="ARBA" id="ARBA00004236"/>
    </source>
</evidence>
<comment type="subcellular location">
    <subcellularLocation>
        <location evidence="1">Cell membrane</location>
    </subcellularLocation>
    <subcellularLocation>
        <location evidence="9">Membrane</location>
        <topology evidence="9">Peripheral membrane protein</topology>
    </subcellularLocation>
</comment>
<evidence type="ECO:0000256" key="7">
    <source>
        <dbReference type="ARBA" id="ARBA00022840"/>
    </source>
</evidence>
<keyword evidence="7 9" id="KW-0067">ATP-binding</keyword>
<dbReference type="GO" id="GO:0005524">
    <property type="term" value="F:ATP binding"/>
    <property type="evidence" value="ECO:0007669"/>
    <property type="project" value="UniProtKB-UniRule"/>
</dbReference>
<dbReference type="GO" id="GO:0007032">
    <property type="term" value="P:endosome organization"/>
    <property type="evidence" value="ECO:0007669"/>
    <property type="project" value="TreeGrafter"/>
</dbReference>
<dbReference type="OrthoDB" id="3349449at2759"/>
<dbReference type="GO" id="GO:0005802">
    <property type="term" value="C:trans-Golgi network"/>
    <property type="evidence" value="ECO:0007669"/>
    <property type="project" value="TreeGrafter"/>
</dbReference>
<sequence>MNNGHNDSESSVISPNRRNIRMSSSGASESEVETCDENVGLLGSRKKMTKHERPMRAEQTAPLHRPFGSNTDDATVEFGGRHDYHHPYTSDDELLHTGSDAYGSTVGATISLKFNEACRAIHNGHYPQRIAQGSSGSYFVKNMQDEIIAVFKPKNEEPYGSLNPKWLKWIHRVFLPCCFGRSCLPPNQLLPSQMIYEYGYLSEVGASLVDEKLKLGIVPPTGVVELAAPTFYYDRIDRAKARTKERIQSRYPNIGRRFHRIGLPEKTGSFQLFVKGYQDAAHWLRTWVNQPETAPPPVTQREFQFFFEKLVALDYIIRNTDRGSDNWLIKYVLADVIDRAPVHNNDVPCDPANAKPQVPGDEKLIDLVDSETTPDGLVGAAAHVEDPAPAEVEWADVSIPTVHVAAIDNGLAFPFKHPDEWRAYPFGWALLPQARIPFSDEIVDLLLPKLDDTKWVRELCEDLRRVFKNDKGFDKKIFEKQMSVMRGQIFNLREALMKKKSPYQLIQMPPQLMVEVKQKKKKSRRSRNAEYEEAPNYDSDASAVHSTSGNTEIEQPGPSTSTAAGPSTSEAGASTSASTNVSTSGSKSWQETYEQKVQTKAPFFRWW</sequence>
<evidence type="ECO:0000256" key="10">
    <source>
        <dbReference type="SAM" id="MobiDB-lite"/>
    </source>
</evidence>
<evidence type="ECO:0000256" key="3">
    <source>
        <dbReference type="ARBA" id="ARBA00022475"/>
    </source>
</evidence>
<dbReference type="AlphaFoldDB" id="G0M8D9"/>
<evidence type="ECO:0000256" key="2">
    <source>
        <dbReference type="ARBA" id="ARBA00008941"/>
    </source>
</evidence>
<dbReference type="PANTHER" id="PTHR12865">
    <property type="entry name" value="PHOSPHATIDYLINOSITOL 4-KINASE TYPE-II"/>
    <property type="match status" value="1"/>
</dbReference>
<dbReference type="InterPro" id="IPR039756">
    <property type="entry name" value="Lsb6/PI4K2"/>
</dbReference>
<dbReference type="FunCoup" id="G0M8D9">
    <property type="interactions" value="3395"/>
</dbReference>
<organism evidence="13">
    <name type="scientific">Caenorhabditis brenneri</name>
    <name type="common">Nematode worm</name>
    <dbReference type="NCBI Taxonomy" id="135651"/>
    <lineage>
        <taxon>Eukaryota</taxon>
        <taxon>Metazoa</taxon>
        <taxon>Ecdysozoa</taxon>
        <taxon>Nematoda</taxon>
        <taxon>Chromadorea</taxon>
        <taxon>Rhabditida</taxon>
        <taxon>Rhabditina</taxon>
        <taxon>Rhabditomorpha</taxon>
        <taxon>Rhabditoidea</taxon>
        <taxon>Rhabditidae</taxon>
        <taxon>Peloderinae</taxon>
        <taxon>Caenorhabditis</taxon>
    </lineage>
</organism>
<protein>
    <recommendedName>
        <fullName evidence="9">Phosphatidylinositol 4-kinase type 2</fullName>
        <ecNumber evidence="9">2.7.1.67</ecNumber>
    </recommendedName>
</protein>
<dbReference type="InterPro" id="IPR000403">
    <property type="entry name" value="PI3/4_kinase_cat_dom"/>
</dbReference>
<evidence type="ECO:0000256" key="6">
    <source>
        <dbReference type="ARBA" id="ARBA00022777"/>
    </source>
</evidence>
<evidence type="ECO:0000256" key="9">
    <source>
        <dbReference type="RuleBase" id="RU367084"/>
    </source>
</evidence>
<dbReference type="OMA" id="CDPANAK"/>
<keyword evidence="6 9" id="KW-0418">Kinase</keyword>
<keyword evidence="13" id="KW-1185">Reference proteome</keyword>
<dbReference type="EC" id="2.7.1.67" evidence="9"/>
<keyword evidence="3" id="KW-1003">Cell membrane</keyword>
<comment type="similarity">
    <text evidence="2 9">Belongs to the PI3/PI4-kinase family. Type II PI4K subfamily.</text>
</comment>
<dbReference type="GO" id="GO:0004430">
    <property type="term" value="F:1-phosphatidylinositol 4-kinase activity"/>
    <property type="evidence" value="ECO:0007669"/>
    <property type="project" value="UniProtKB-UniRule"/>
</dbReference>
<dbReference type="EMBL" id="GL379786">
    <property type="protein sequence ID" value="EGT30174.1"/>
    <property type="molecule type" value="Genomic_DNA"/>
</dbReference>
<dbReference type="GO" id="GO:0046854">
    <property type="term" value="P:phosphatidylinositol phosphate biosynthetic process"/>
    <property type="evidence" value="ECO:0007669"/>
    <property type="project" value="UniProtKB-UniRule"/>
</dbReference>
<keyword evidence="5 9" id="KW-0547">Nucleotide-binding</keyword>
<dbReference type="GO" id="GO:0005768">
    <property type="term" value="C:endosome"/>
    <property type="evidence" value="ECO:0007669"/>
    <property type="project" value="TreeGrafter"/>
</dbReference>
<evidence type="ECO:0000313" key="13">
    <source>
        <dbReference type="Proteomes" id="UP000008068"/>
    </source>
</evidence>
<feature type="compositionally biased region" description="Polar residues" evidence="10">
    <location>
        <begin position="589"/>
        <end position="598"/>
    </location>
</feature>
<dbReference type="PANTHER" id="PTHR12865:SF1">
    <property type="entry name" value="PHOSPHATIDYLINOSITOL 4-KINASE TYPE 2"/>
    <property type="match status" value="1"/>
</dbReference>
<evidence type="ECO:0000256" key="5">
    <source>
        <dbReference type="ARBA" id="ARBA00022741"/>
    </source>
</evidence>
<dbReference type="Proteomes" id="UP000008068">
    <property type="component" value="Unassembled WGS sequence"/>
</dbReference>
<dbReference type="GO" id="GO:0005765">
    <property type="term" value="C:lysosomal membrane"/>
    <property type="evidence" value="ECO:0007669"/>
    <property type="project" value="TreeGrafter"/>
</dbReference>
<feature type="compositionally biased region" description="Polar residues" evidence="10">
    <location>
        <begin position="544"/>
        <end position="553"/>
    </location>
</feature>
<dbReference type="InParanoid" id="G0M8D9"/>
<gene>
    <name evidence="12" type="ORF">CAEBREN_19065</name>
</gene>
<dbReference type="eggNOG" id="KOG2381">
    <property type="taxonomic scope" value="Eukaryota"/>
</dbReference>
<dbReference type="GO" id="GO:0007030">
    <property type="term" value="P:Golgi organization"/>
    <property type="evidence" value="ECO:0007669"/>
    <property type="project" value="TreeGrafter"/>
</dbReference>
<dbReference type="Pfam" id="PF00454">
    <property type="entry name" value="PI3_PI4_kinase"/>
    <property type="match status" value="1"/>
</dbReference>
<dbReference type="HOGENOM" id="CLU_032516_0_1_1"/>
<feature type="compositionally biased region" description="Low complexity" evidence="10">
    <location>
        <begin position="556"/>
        <end position="588"/>
    </location>
</feature>
<accession>G0M8D9</accession>
<feature type="region of interest" description="Disordered" evidence="10">
    <location>
        <begin position="1"/>
        <end position="70"/>
    </location>
</feature>